<dbReference type="PANTHER" id="PTHR10605:SF56">
    <property type="entry name" value="BIFUNCTIONAL HEPARAN SULFATE N-DEACETYLASE_N-SULFOTRANSFERASE"/>
    <property type="match status" value="1"/>
</dbReference>
<keyword evidence="5" id="KW-1185">Reference proteome</keyword>
<keyword evidence="1 4" id="KW-0808">Transferase</keyword>
<dbReference type="SUPFAM" id="SSF52540">
    <property type="entry name" value="P-loop containing nucleoside triphosphate hydrolases"/>
    <property type="match status" value="1"/>
</dbReference>
<keyword evidence="2" id="KW-0325">Glycoprotein</keyword>
<dbReference type="OrthoDB" id="9797480at2"/>
<dbReference type="Proteomes" id="UP000320055">
    <property type="component" value="Unassembled WGS sequence"/>
</dbReference>
<dbReference type="InterPro" id="IPR037359">
    <property type="entry name" value="NST/OST"/>
</dbReference>
<dbReference type="InterPro" id="IPR000863">
    <property type="entry name" value="Sulfotransferase_dom"/>
</dbReference>
<evidence type="ECO:0000313" key="4">
    <source>
        <dbReference type="EMBL" id="VEP16606.1"/>
    </source>
</evidence>
<organism evidence="4 5">
    <name type="scientific">Hyella patelloides LEGE 07179</name>
    <dbReference type="NCBI Taxonomy" id="945734"/>
    <lineage>
        <taxon>Bacteria</taxon>
        <taxon>Bacillati</taxon>
        <taxon>Cyanobacteriota</taxon>
        <taxon>Cyanophyceae</taxon>
        <taxon>Pleurocapsales</taxon>
        <taxon>Hyellaceae</taxon>
        <taxon>Hyella</taxon>
    </lineage>
</organism>
<sequence length="299" mass="35402">MVMPNFLILGAAKTGTTSIYRYMKQHPEIYMSPAKEPRFFVFENETLDFNGVGDEIETAKTSLQEYQQLFAGVEAEKAIGEATTMYLWSAKAPQRIKHYIPDVRMIAILRNPVDRAYSNYLHLKQAKREPLDSFSAAIQQESQRIKNHWWPFWYYKDQGFYYRQLQRYYSLFDSNQLKIYLYEDLKTEPLKLLQDIFSFLEVDDRFMPNISEVVRKSHSVPKNQALQSLVSQPNPFKSFLKPLLPQNLRQQIIKKINKKNLVKPQVSSKFRQQLIAEYREDVLQLQELIDRDLSPWLKV</sequence>
<dbReference type="PANTHER" id="PTHR10605">
    <property type="entry name" value="HEPARAN SULFATE SULFOTRANSFERASE"/>
    <property type="match status" value="1"/>
</dbReference>
<name>A0A563VYV6_9CYAN</name>
<gene>
    <name evidence="4" type="ORF">H1P_470019</name>
</gene>
<evidence type="ECO:0000313" key="5">
    <source>
        <dbReference type="Proteomes" id="UP000320055"/>
    </source>
</evidence>
<accession>A0A563VYV6</accession>
<feature type="domain" description="Sulfotransferase" evidence="3">
    <location>
        <begin position="5"/>
        <end position="203"/>
    </location>
</feature>
<dbReference type="EMBL" id="CAACVJ010000412">
    <property type="protein sequence ID" value="VEP16606.1"/>
    <property type="molecule type" value="Genomic_DNA"/>
</dbReference>
<dbReference type="AlphaFoldDB" id="A0A563VYV6"/>
<dbReference type="InterPro" id="IPR027417">
    <property type="entry name" value="P-loop_NTPase"/>
</dbReference>
<evidence type="ECO:0000259" key="3">
    <source>
        <dbReference type="Pfam" id="PF00685"/>
    </source>
</evidence>
<evidence type="ECO:0000256" key="1">
    <source>
        <dbReference type="ARBA" id="ARBA00022679"/>
    </source>
</evidence>
<evidence type="ECO:0000256" key="2">
    <source>
        <dbReference type="ARBA" id="ARBA00023180"/>
    </source>
</evidence>
<dbReference type="Pfam" id="PF00685">
    <property type="entry name" value="Sulfotransfer_1"/>
    <property type="match status" value="1"/>
</dbReference>
<dbReference type="RefSeq" id="WP_144866382.1">
    <property type="nucleotide sequence ID" value="NZ_LR213807.1"/>
</dbReference>
<dbReference type="Gene3D" id="3.40.50.300">
    <property type="entry name" value="P-loop containing nucleotide triphosphate hydrolases"/>
    <property type="match status" value="1"/>
</dbReference>
<dbReference type="GO" id="GO:0008146">
    <property type="term" value="F:sulfotransferase activity"/>
    <property type="evidence" value="ECO:0007669"/>
    <property type="project" value="InterPro"/>
</dbReference>
<protein>
    <submittedName>
        <fullName evidence="4">Sulfotransferase</fullName>
    </submittedName>
</protein>
<proteinExistence type="predicted"/>
<reference evidence="4 5" key="1">
    <citation type="submission" date="2019-01" db="EMBL/GenBank/DDBJ databases">
        <authorList>
            <person name="Brito A."/>
        </authorList>
    </citation>
    <scope>NUCLEOTIDE SEQUENCE [LARGE SCALE GENOMIC DNA]</scope>
    <source>
        <strain evidence="4">1</strain>
    </source>
</reference>